<feature type="domain" description="AMP-binding enzyme C-terminal" evidence="2">
    <location>
        <begin position="436"/>
        <end position="512"/>
    </location>
</feature>
<dbReference type="InterPro" id="IPR025110">
    <property type="entry name" value="AMP-bd_C"/>
</dbReference>
<evidence type="ECO:0000259" key="2">
    <source>
        <dbReference type="Pfam" id="PF13193"/>
    </source>
</evidence>
<organism evidence="3 4">
    <name type="scientific">Undibacterium parvum</name>
    <dbReference type="NCBI Taxonomy" id="401471"/>
    <lineage>
        <taxon>Bacteria</taxon>
        <taxon>Pseudomonadati</taxon>
        <taxon>Pseudomonadota</taxon>
        <taxon>Betaproteobacteria</taxon>
        <taxon>Burkholderiales</taxon>
        <taxon>Oxalobacteraceae</taxon>
        <taxon>Undibacterium</taxon>
    </lineage>
</organism>
<dbReference type="Pfam" id="PF13193">
    <property type="entry name" value="AMP-binding_C"/>
    <property type="match status" value="1"/>
</dbReference>
<dbReference type="InterPro" id="IPR042099">
    <property type="entry name" value="ANL_N_sf"/>
</dbReference>
<dbReference type="PANTHER" id="PTHR43767">
    <property type="entry name" value="LONG-CHAIN-FATTY-ACID--COA LIGASE"/>
    <property type="match status" value="1"/>
</dbReference>
<dbReference type="AlphaFoldDB" id="A0A3S9HJX4"/>
<dbReference type="InterPro" id="IPR045851">
    <property type="entry name" value="AMP-bd_C_sf"/>
</dbReference>
<dbReference type="EMBL" id="CP034464">
    <property type="protein sequence ID" value="AZP12399.1"/>
    <property type="molecule type" value="Genomic_DNA"/>
</dbReference>
<keyword evidence="4" id="KW-1185">Reference proteome</keyword>
<name>A0A3S9HJX4_9BURK</name>
<keyword evidence="3" id="KW-0436">Ligase</keyword>
<dbReference type="OrthoDB" id="9766486at2"/>
<dbReference type="RefSeq" id="WP_126127780.1">
    <property type="nucleotide sequence ID" value="NZ_CP034464.1"/>
</dbReference>
<dbReference type="SUPFAM" id="SSF56801">
    <property type="entry name" value="Acetyl-CoA synthetase-like"/>
    <property type="match status" value="1"/>
</dbReference>
<dbReference type="Proteomes" id="UP000275663">
    <property type="component" value="Chromosome"/>
</dbReference>
<dbReference type="InterPro" id="IPR020845">
    <property type="entry name" value="AMP-binding_CS"/>
</dbReference>
<sequence length="532" mass="57534">MPDLFHTLLTDSCAKTPQAPALRYQSKDTDYASLLRQVKQLASGYLNQGIARSERIAIYLEKRPEAVIAMFAASAASAAFVPVNPLLKAEQVAYILADCNVKILVTSAQRLRSLTQVLAACPDLHSVIVLDTETVDQLKLAATIQCLTWTQALAAAELAPAAAPCIDVDMAAILYTSGSTGKPKGVVLSHRNLLAGAASVAGYLHNQSSDRILAVLPLSFDYGLSQVTTALSVGACVVLMNYLMPQDIVRAVASENITGLAAVPPLWLLLAQQKWPAVSALRYLTNSGGAMPKTTLEALRALFPSAKIYLMYGLTEAFRSSYLDPEELDARPDSIGKAIPGAELIVMNQQGQVCAANEAGELVHRGALVALGYWNDVEKTVERFRPLPPRLAGLPLPEIAVWSGDTVRMDEQGYLYFIGREDDMIKVSGYRISPSEVEEVVADYLALNELAAVGVPHPQLGQAIVLVLKQNAQQSLQAEAIRQHCQQKLPGYMQPAHIQIVAENLPRNANGKIDRKSLQAQFQNIFIASEQA</sequence>
<accession>A0A3S9HJX4</accession>
<dbReference type="NCBIfam" id="TIGR03098">
    <property type="entry name" value="ligase_PEP_1"/>
    <property type="match status" value="1"/>
</dbReference>
<evidence type="ECO:0000259" key="1">
    <source>
        <dbReference type="Pfam" id="PF00501"/>
    </source>
</evidence>
<dbReference type="Gene3D" id="3.40.50.12780">
    <property type="entry name" value="N-terminal domain of ligase-like"/>
    <property type="match status" value="1"/>
</dbReference>
<dbReference type="InterPro" id="IPR000873">
    <property type="entry name" value="AMP-dep_synth/lig_dom"/>
</dbReference>
<dbReference type="PANTHER" id="PTHR43767:SF10">
    <property type="entry name" value="SURFACTIN SYNTHASE SUBUNIT 1"/>
    <property type="match status" value="1"/>
</dbReference>
<dbReference type="PROSITE" id="PS00455">
    <property type="entry name" value="AMP_BINDING"/>
    <property type="match status" value="1"/>
</dbReference>
<evidence type="ECO:0000313" key="4">
    <source>
        <dbReference type="Proteomes" id="UP000275663"/>
    </source>
</evidence>
<protein>
    <submittedName>
        <fullName evidence="3">Acyl-CoA ligase (AMP-forming), exosortase A system-associated</fullName>
    </submittedName>
</protein>
<dbReference type="GO" id="GO:0016877">
    <property type="term" value="F:ligase activity, forming carbon-sulfur bonds"/>
    <property type="evidence" value="ECO:0007669"/>
    <property type="project" value="UniProtKB-ARBA"/>
</dbReference>
<proteinExistence type="predicted"/>
<evidence type="ECO:0000313" key="3">
    <source>
        <dbReference type="EMBL" id="AZP12399.1"/>
    </source>
</evidence>
<reference evidence="3 4" key="1">
    <citation type="journal article" date="2011" name="Int. J. Syst. Evol. Microbiol.">
        <title>Description of Undibacterium oligocarboniphilum sp. nov., isolated from purified water, and Undibacterium pigrum strain CCUG 49012 as the type strain of Undibacterium parvum sp. nov., and emended descriptions of the genus Undibacterium and the species Undibacterium pigrum.</title>
        <authorList>
            <person name="Eder W."/>
            <person name="Wanner G."/>
            <person name="Ludwig W."/>
            <person name="Busse H.J."/>
            <person name="Ziemke-Kageler F."/>
            <person name="Lang E."/>
        </authorList>
    </citation>
    <scope>NUCLEOTIDE SEQUENCE [LARGE SCALE GENOMIC DNA]</scope>
    <source>
        <strain evidence="3 4">DSM 23061</strain>
    </source>
</reference>
<feature type="domain" description="AMP-dependent synthetase/ligase" evidence="1">
    <location>
        <begin position="10"/>
        <end position="374"/>
    </location>
</feature>
<dbReference type="Gene3D" id="3.30.300.30">
    <property type="match status" value="1"/>
</dbReference>
<dbReference type="InterPro" id="IPR017529">
    <property type="entry name" value="AcylCoA_ligase_PEP_1"/>
</dbReference>
<dbReference type="KEGG" id="upv:EJN92_10525"/>
<dbReference type="Pfam" id="PF00501">
    <property type="entry name" value="AMP-binding"/>
    <property type="match status" value="1"/>
</dbReference>
<dbReference type="InterPro" id="IPR050237">
    <property type="entry name" value="ATP-dep_AMP-bd_enzyme"/>
</dbReference>
<gene>
    <name evidence="3" type="ORF">EJN92_10525</name>
</gene>